<dbReference type="GO" id="GO:0005886">
    <property type="term" value="C:plasma membrane"/>
    <property type="evidence" value="ECO:0007669"/>
    <property type="project" value="TreeGrafter"/>
</dbReference>
<organism evidence="11 12">
    <name type="scientific">Phainopepla nitens</name>
    <name type="common">Phainopepla</name>
    <dbReference type="NCBI Taxonomy" id="161653"/>
    <lineage>
        <taxon>Eukaryota</taxon>
        <taxon>Metazoa</taxon>
        <taxon>Chordata</taxon>
        <taxon>Craniata</taxon>
        <taxon>Vertebrata</taxon>
        <taxon>Euteleostomi</taxon>
        <taxon>Archelosauria</taxon>
        <taxon>Archosauria</taxon>
        <taxon>Dinosauria</taxon>
        <taxon>Saurischia</taxon>
        <taxon>Theropoda</taxon>
        <taxon>Coelurosauria</taxon>
        <taxon>Aves</taxon>
        <taxon>Neognathae</taxon>
        <taxon>Neoaves</taxon>
        <taxon>Telluraves</taxon>
        <taxon>Australaves</taxon>
        <taxon>Passeriformes</taxon>
        <taxon>Bombycillidae</taxon>
        <taxon>Phainopepla</taxon>
    </lineage>
</organism>
<feature type="transmembrane region" description="Helical" evidence="9">
    <location>
        <begin position="156"/>
        <end position="178"/>
    </location>
</feature>
<feature type="transmembrane region" description="Helical" evidence="9">
    <location>
        <begin position="242"/>
        <end position="266"/>
    </location>
</feature>
<evidence type="ECO:0000259" key="10">
    <source>
        <dbReference type="PROSITE" id="PS50262"/>
    </source>
</evidence>
<keyword evidence="3 9" id="KW-1133">Transmembrane helix</keyword>
<evidence type="ECO:0000256" key="2">
    <source>
        <dbReference type="ARBA" id="ARBA00022692"/>
    </source>
</evidence>
<dbReference type="SUPFAM" id="SSF81321">
    <property type="entry name" value="Family A G protein-coupled receptor-like"/>
    <property type="match status" value="1"/>
</dbReference>
<comment type="caution">
    <text evidence="11">The sequence shown here is derived from an EMBL/GenBank/DDBJ whole genome shotgun (WGS) entry which is preliminary data.</text>
</comment>
<feature type="transmembrane region" description="Helical" evidence="9">
    <location>
        <begin position="106"/>
        <end position="128"/>
    </location>
</feature>
<dbReference type="PRINTS" id="PR00237">
    <property type="entry name" value="GPCRRHODOPSN"/>
</dbReference>
<dbReference type="InterPro" id="IPR017452">
    <property type="entry name" value="GPCR_Rhodpsn_7TM"/>
</dbReference>
<protein>
    <submittedName>
        <fullName evidence="11">MTLR protein</fullName>
    </submittedName>
</protein>
<keyword evidence="5 9" id="KW-0472">Membrane</keyword>
<evidence type="ECO:0000256" key="3">
    <source>
        <dbReference type="ARBA" id="ARBA00022989"/>
    </source>
</evidence>
<evidence type="ECO:0000256" key="5">
    <source>
        <dbReference type="ARBA" id="ARBA00023136"/>
    </source>
</evidence>
<keyword evidence="4 8" id="KW-0297">G-protein coupled receptor</keyword>
<evidence type="ECO:0000256" key="9">
    <source>
        <dbReference type="SAM" id="Phobius"/>
    </source>
</evidence>
<dbReference type="AlphaFoldDB" id="A0A7L1TYL9"/>
<dbReference type="GO" id="GO:0008528">
    <property type="term" value="F:G protein-coupled peptide receptor activity"/>
    <property type="evidence" value="ECO:0007669"/>
    <property type="project" value="TreeGrafter"/>
</dbReference>
<evidence type="ECO:0000256" key="6">
    <source>
        <dbReference type="ARBA" id="ARBA00023170"/>
    </source>
</evidence>
<evidence type="ECO:0000256" key="8">
    <source>
        <dbReference type="RuleBase" id="RU000688"/>
    </source>
</evidence>
<evidence type="ECO:0000313" key="11">
    <source>
        <dbReference type="EMBL" id="NXO66492.1"/>
    </source>
</evidence>
<accession>A0A7L1TYL9</accession>
<comment type="subcellular location">
    <subcellularLocation>
        <location evidence="1">Membrane</location>
        <topology evidence="1">Multi-pass membrane protein</topology>
    </subcellularLocation>
</comment>
<dbReference type="InterPro" id="IPR000276">
    <property type="entry name" value="GPCR_Rhodpsn"/>
</dbReference>
<keyword evidence="2 8" id="KW-0812">Transmembrane</keyword>
<reference evidence="11 12" key="1">
    <citation type="submission" date="2019-09" db="EMBL/GenBank/DDBJ databases">
        <title>Bird 10,000 Genomes (B10K) Project - Family phase.</title>
        <authorList>
            <person name="Zhang G."/>
        </authorList>
    </citation>
    <scope>NUCLEOTIDE SEQUENCE [LARGE SCALE GENOMIC DNA]</scope>
    <source>
        <strain evidence="11">B10K-DU-002-32</strain>
        <tissue evidence="11">Muscle</tissue>
    </source>
</reference>
<comment type="similarity">
    <text evidence="8">Belongs to the G-protein coupled receptor 1 family.</text>
</comment>
<proteinExistence type="inferred from homology"/>
<feature type="non-terminal residue" evidence="11">
    <location>
        <position position="307"/>
    </location>
</feature>
<dbReference type="PROSITE" id="PS50262">
    <property type="entry name" value="G_PROTEIN_RECEP_F1_2"/>
    <property type="match status" value="1"/>
</dbReference>
<keyword evidence="12" id="KW-1185">Reference proteome</keyword>
<sequence>CDERLCLALPMWVLVPITAVCLGLFVVGVAGNVLTVLVIRSYRDMKTTTNLYLGSMALLCRFSHYLSEGCTYSTILHITALTVERYLAICFPLKAKVVVTKRRVKATIGVLWAFALLSASPFFFLVGVEQPDNHTDFSRECKPTPQALQSGLLATMFWVTTCYFVLPVACLSVLYGFIGRELWRSNSRLRGPSSLLREKGHRQTIRILAVVVLAFVICWLPFHIGRIIFINTRDMRTMLFSQYFNIFALQLFYLSASINPVLYNLVSKKYRAAACKLLLPRPAAERAFAVTKDAAGDTETSASTRNE</sequence>
<dbReference type="PRINTS" id="PR01157">
    <property type="entry name" value="P2YPURNOCPTR"/>
</dbReference>
<dbReference type="Pfam" id="PF00001">
    <property type="entry name" value="7tm_1"/>
    <property type="match status" value="1"/>
</dbReference>
<dbReference type="Proteomes" id="UP000579685">
    <property type="component" value="Unassembled WGS sequence"/>
</dbReference>
<feature type="transmembrane region" description="Helical" evidence="9">
    <location>
        <begin position="12"/>
        <end position="39"/>
    </location>
</feature>
<evidence type="ECO:0000313" key="12">
    <source>
        <dbReference type="Proteomes" id="UP000579685"/>
    </source>
</evidence>
<gene>
    <name evidence="11" type="primary">Mlnr</name>
    <name evidence="11" type="ORF">PHANIT_R06221</name>
</gene>
<dbReference type="PROSITE" id="PS00237">
    <property type="entry name" value="G_PROTEIN_RECEP_F1_1"/>
    <property type="match status" value="1"/>
</dbReference>
<evidence type="ECO:0000256" key="7">
    <source>
        <dbReference type="ARBA" id="ARBA00023224"/>
    </source>
</evidence>
<dbReference type="PANTHER" id="PTHR24243">
    <property type="entry name" value="G-PROTEIN COUPLED RECEPTOR"/>
    <property type="match status" value="1"/>
</dbReference>
<feature type="transmembrane region" description="Helical" evidence="9">
    <location>
        <begin position="207"/>
        <end position="230"/>
    </location>
</feature>
<evidence type="ECO:0000256" key="1">
    <source>
        <dbReference type="ARBA" id="ARBA00004141"/>
    </source>
</evidence>
<keyword evidence="6 8" id="KW-0675">Receptor</keyword>
<dbReference type="PANTHER" id="PTHR24243:SF3">
    <property type="entry name" value="MOTILIN RECEPTOR"/>
    <property type="match status" value="1"/>
</dbReference>
<dbReference type="Gene3D" id="1.20.1070.10">
    <property type="entry name" value="Rhodopsin 7-helix transmembrane proteins"/>
    <property type="match status" value="1"/>
</dbReference>
<evidence type="ECO:0000256" key="4">
    <source>
        <dbReference type="ARBA" id="ARBA00023040"/>
    </source>
</evidence>
<feature type="non-terminal residue" evidence="11">
    <location>
        <position position="1"/>
    </location>
</feature>
<dbReference type="EMBL" id="VXBQ01007034">
    <property type="protein sequence ID" value="NXO66492.1"/>
    <property type="molecule type" value="Genomic_DNA"/>
</dbReference>
<name>A0A7L1TYL9_PHANI</name>
<feature type="domain" description="G-protein coupled receptors family 1 profile" evidence="10">
    <location>
        <begin position="1"/>
        <end position="263"/>
    </location>
</feature>
<keyword evidence="7 8" id="KW-0807">Transducer</keyword>